<dbReference type="CDD" id="cd00303">
    <property type="entry name" value="retropepsin_like"/>
    <property type="match status" value="1"/>
</dbReference>
<gene>
    <name evidence="9" type="ORF">KI387_042763</name>
</gene>
<dbReference type="GO" id="GO:0006508">
    <property type="term" value="P:proteolysis"/>
    <property type="evidence" value="ECO:0007669"/>
    <property type="project" value="UniProtKB-KW"/>
</dbReference>
<dbReference type="AlphaFoldDB" id="A0AA38C3A7"/>
<sequence>MWAPKEKGLCYNCDDKWVKGHRCITQNIYLFDVESPPEPYNEHDTKEFQDAHEEQSSLEYSTAQEALPEISLHALVGVTTPQTMKVKRFFKNIPLTILIDSENTHNFIDPRIAKQVDCFVHPYSSFKVMIANGGSLSSKGKCHNVCIVIGDYTLRSDMFSLPLSGCDVVLGAQWLCTLGPMLWDFLELRMQITNSGQKHTLKELLSGSVRIISSHRMEKLLNKGSHGVIAQLHSIQLHSTSTLTHPTPFQAILNKHATIFLEPVGLPPSRPEDHRIPLCPRSLSPNIRPYRYPHLQETKIEILIGELLTSSVIRPSTSPYFSPVLLVHKKYGSWHLCIDLCALNHLTIKDKFPIPIIDELLDELHGAKFFSKLDLRSGYHQIRVHPDDIPKTAFRTHEGHYEFLVMPFGLTNAPSTFQELMNKIFWPFLCHFVLVFFDDILIYSHTWEDHLQHIDKALQLLADNQLCAKQSKCSFSQEEVEYLGHIVSAKGVHVDPDKISVMQQWPQPTTLKIL</sequence>
<name>A0AA38C3A7_TAXCH</name>
<evidence type="ECO:0000256" key="7">
    <source>
        <dbReference type="ARBA" id="ARBA00022918"/>
    </source>
</evidence>
<keyword evidence="3" id="KW-0548">Nucleotidyltransferase</keyword>
<keyword evidence="10" id="KW-1185">Reference proteome</keyword>
<comment type="caution">
    <text evidence="9">The sequence shown here is derived from an EMBL/GenBank/DDBJ whole genome shotgun (WGS) entry which is preliminary data.</text>
</comment>
<evidence type="ECO:0000256" key="3">
    <source>
        <dbReference type="ARBA" id="ARBA00022695"/>
    </source>
</evidence>
<dbReference type="Gene3D" id="3.10.10.10">
    <property type="entry name" value="HIV Type 1 Reverse Transcriptase, subunit A, domain 1"/>
    <property type="match status" value="1"/>
</dbReference>
<dbReference type="PANTHER" id="PTHR24559:SF444">
    <property type="entry name" value="REVERSE TRANSCRIPTASE DOMAIN-CONTAINING PROTEIN"/>
    <property type="match status" value="1"/>
</dbReference>
<dbReference type="SUPFAM" id="SSF56672">
    <property type="entry name" value="DNA/RNA polymerases"/>
    <property type="match status" value="1"/>
</dbReference>
<dbReference type="Gene3D" id="2.40.70.10">
    <property type="entry name" value="Acid Proteases"/>
    <property type="match status" value="1"/>
</dbReference>
<dbReference type="PROSITE" id="PS50878">
    <property type="entry name" value="RT_POL"/>
    <property type="match status" value="1"/>
</dbReference>
<evidence type="ECO:0000256" key="4">
    <source>
        <dbReference type="ARBA" id="ARBA00022722"/>
    </source>
</evidence>
<dbReference type="OMA" id="HATIFLE"/>
<dbReference type="EMBL" id="JAHRHJ020003288">
    <property type="protein sequence ID" value="KAH9292048.1"/>
    <property type="molecule type" value="Genomic_DNA"/>
</dbReference>
<dbReference type="FunFam" id="3.10.10.10:FF:000007">
    <property type="entry name" value="Retrovirus-related Pol polyprotein from transposon 17.6-like Protein"/>
    <property type="match status" value="1"/>
</dbReference>
<dbReference type="GO" id="GO:0008233">
    <property type="term" value="F:peptidase activity"/>
    <property type="evidence" value="ECO:0007669"/>
    <property type="project" value="UniProtKB-KW"/>
</dbReference>
<keyword evidence="4" id="KW-0540">Nuclease</keyword>
<keyword evidence="6" id="KW-0378">Hydrolase</keyword>
<keyword evidence="1" id="KW-0645">Protease</keyword>
<evidence type="ECO:0000256" key="5">
    <source>
        <dbReference type="ARBA" id="ARBA00022759"/>
    </source>
</evidence>
<keyword evidence="7" id="KW-0695">RNA-directed DNA polymerase</keyword>
<keyword evidence="5" id="KW-0255">Endonuclease</keyword>
<keyword evidence="2" id="KW-0808">Transferase</keyword>
<dbReference type="Gene3D" id="3.30.70.270">
    <property type="match status" value="1"/>
</dbReference>
<dbReference type="Proteomes" id="UP000824469">
    <property type="component" value="Unassembled WGS sequence"/>
</dbReference>
<accession>A0AA38C3A7</accession>
<dbReference type="GO" id="GO:0003964">
    <property type="term" value="F:RNA-directed DNA polymerase activity"/>
    <property type="evidence" value="ECO:0007669"/>
    <property type="project" value="UniProtKB-KW"/>
</dbReference>
<dbReference type="GO" id="GO:0004519">
    <property type="term" value="F:endonuclease activity"/>
    <property type="evidence" value="ECO:0007669"/>
    <property type="project" value="UniProtKB-KW"/>
</dbReference>
<evidence type="ECO:0000256" key="1">
    <source>
        <dbReference type="ARBA" id="ARBA00022670"/>
    </source>
</evidence>
<dbReference type="Pfam" id="PF00078">
    <property type="entry name" value="RVT_1"/>
    <property type="match status" value="1"/>
</dbReference>
<proteinExistence type="predicted"/>
<dbReference type="Pfam" id="PF08284">
    <property type="entry name" value="RVP_2"/>
    <property type="match status" value="1"/>
</dbReference>
<reference evidence="9 10" key="1">
    <citation type="journal article" date="2021" name="Nat. Plants">
        <title>The Taxus genome provides insights into paclitaxel biosynthesis.</title>
        <authorList>
            <person name="Xiong X."/>
            <person name="Gou J."/>
            <person name="Liao Q."/>
            <person name="Li Y."/>
            <person name="Zhou Q."/>
            <person name="Bi G."/>
            <person name="Li C."/>
            <person name="Du R."/>
            <person name="Wang X."/>
            <person name="Sun T."/>
            <person name="Guo L."/>
            <person name="Liang H."/>
            <person name="Lu P."/>
            <person name="Wu Y."/>
            <person name="Zhang Z."/>
            <person name="Ro D.K."/>
            <person name="Shang Y."/>
            <person name="Huang S."/>
            <person name="Yan J."/>
        </authorList>
    </citation>
    <scope>NUCLEOTIDE SEQUENCE [LARGE SCALE GENOMIC DNA]</scope>
    <source>
        <strain evidence="9">Ta-2019</strain>
    </source>
</reference>
<dbReference type="InterPro" id="IPR043128">
    <property type="entry name" value="Rev_trsase/Diguanyl_cyclase"/>
</dbReference>
<dbReference type="InterPro" id="IPR043502">
    <property type="entry name" value="DNA/RNA_pol_sf"/>
</dbReference>
<evidence type="ECO:0000256" key="2">
    <source>
        <dbReference type="ARBA" id="ARBA00022679"/>
    </source>
</evidence>
<dbReference type="InterPro" id="IPR053134">
    <property type="entry name" value="RNA-dir_DNA_polymerase"/>
</dbReference>
<evidence type="ECO:0000259" key="8">
    <source>
        <dbReference type="PROSITE" id="PS50878"/>
    </source>
</evidence>
<dbReference type="InterPro" id="IPR021109">
    <property type="entry name" value="Peptidase_aspartic_dom_sf"/>
</dbReference>
<dbReference type="PANTHER" id="PTHR24559">
    <property type="entry name" value="TRANSPOSON TY3-I GAG-POL POLYPROTEIN"/>
    <property type="match status" value="1"/>
</dbReference>
<feature type="domain" description="Reverse transcriptase" evidence="8">
    <location>
        <begin position="308"/>
        <end position="487"/>
    </location>
</feature>
<protein>
    <recommendedName>
        <fullName evidence="8">Reverse transcriptase domain-containing protein</fullName>
    </recommendedName>
</protein>
<organism evidence="9 10">
    <name type="scientific">Taxus chinensis</name>
    <name type="common">Chinese yew</name>
    <name type="synonym">Taxus wallichiana var. chinensis</name>
    <dbReference type="NCBI Taxonomy" id="29808"/>
    <lineage>
        <taxon>Eukaryota</taxon>
        <taxon>Viridiplantae</taxon>
        <taxon>Streptophyta</taxon>
        <taxon>Embryophyta</taxon>
        <taxon>Tracheophyta</taxon>
        <taxon>Spermatophyta</taxon>
        <taxon>Pinopsida</taxon>
        <taxon>Pinidae</taxon>
        <taxon>Conifers II</taxon>
        <taxon>Cupressales</taxon>
        <taxon>Taxaceae</taxon>
        <taxon>Taxus</taxon>
    </lineage>
</organism>
<evidence type="ECO:0000313" key="9">
    <source>
        <dbReference type="EMBL" id="KAH9292048.1"/>
    </source>
</evidence>
<evidence type="ECO:0000313" key="10">
    <source>
        <dbReference type="Proteomes" id="UP000824469"/>
    </source>
</evidence>
<evidence type="ECO:0000256" key="6">
    <source>
        <dbReference type="ARBA" id="ARBA00022801"/>
    </source>
</evidence>
<dbReference type="CDD" id="cd01647">
    <property type="entry name" value="RT_LTR"/>
    <property type="match status" value="1"/>
</dbReference>
<dbReference type="InterPro" id="IPR000477">
    <property type="entry name" value="RT_dom"/>
</dbReference>